<evidence type="ECO:0000256" key="1">
    <source>
        <dbReference type="SAM" id="Phobius"/>
    </source>
</evidence>
<dbReference type="EMBL" id="JACHJT010000001">
    <property type="protein sequence ID" value="MBB4930532.1"/>
    <property type="molecule type" value="Genomic_DNA"/>
</dbReference>
<feature type="transmembrane region" description="Helical" evidence="1">
    <location>
        <begin position="42"/>
        <end position="63"/>
    </location>
</feature>
<gene>
    <name evidence="2" type="ORF">F4561_001352</name>
</gene>
<keyword evidence="1" id="KW-1133">Transmembrane helix</keyword>
<keyword evidence="1" id="KW-0812">Transmembrane</keyword>
<evidence type="ECO:0000313" key="2">
    <source>
        <dbReference type="EMBL" id="MBB4930532.1"/>
    </source>
</evidence>
<feature type="transmembrane region" description="Helical" evidence="1">
    <location>
        <begin position="96"/>
        <end position="117"/>
    </location>
</feature>
<reference evidence="2 3" key="1">
    <citation type="submission" date="2020-08" db="EMBL/GenBank/DDBJ databases">
        <title>Sequencing the genomes of 1000 actinobacteria strains.</title>
        <authorList>
            <person name="Klenk H.-P."/>
        </authorList>
    </citation>
    <scope>NUCLEOTIDE SEQUENCE [LARGE SCALE GENOMIC DNA]</scope>
    <source>
        <strain evidence="2 3">DSM 102030</strain>
    </source>
</reference>
<organism evidence="2 3">
    <name type="scientific">Lipingzhangella halophila</name>
    <dbReference type="NCBI Taxonomy" id="1783352"/>
    <lineage>
        <taxon>Bacteria</taxon>
        <taxon>Bacillati</taxon>
        <taxon>Actinomycetota</taxon>
        <taxon>Actinomycetes</taxon>
        <taxon>Streptosporangiales</taxon>
        <taxon>Nocardiopsidaceae</taxon>
        <taxon>Lipingzhangella</taxon>
    </lineage>
</organism>
<name>A0A7W7REI3_9ACTN</name>
<evidence type="ECO:0000313" key="3">
    <source>
        <dbReference type="Proteomes" id="UP000523007"/>
    </source>
</evidence>
<comment type="caution">
    <text evidence="2">The sequence shown here is derived from an EMBL/GenBank/DDBJ whole genome shotgun (WGS) entry which is preliminary data.</text>
</comment>
<protein>
    <submittedName>
        <fullName evidence="2">Uncharacterized protein</fullName>
    </submittedName>
</protein>
<sequence length="127" mass="14030">MPPATAAPKAIIWIRGLLCVLFVVRAARGVHAYSVLPDDIFFTTLAFVYALPGVLALVLAILAGRESRPVFVAHLLLTAGFLLWMGYSLLNNQIFFYDWVVLAQTTVPVALLVLLLLPKTRAFYRVS</sequence>
<dbReference type="AlphaFoldDB" id="A0A7W7REI3"/>
<dbReference type="RefSeq" id="WP_184575801.1">
    <property type="nucleotide sequence ID" value="NZ_JACHJT010000001.1"/>
</dbReference>
<accession>A0A7W7REI3</accession>
<keyword evidence="3" id="KW-1185">Reference proteome</keyword>
<keyword evidence="1" id="KW-0472">Membrane</keyword>
<dbReference type="Proteomes" id="UP000523007">
    <property type="component" value="Unassembled WGS sequence"/>
</dbReference>
<feature type="transmembrane region" description="Helical" evidence="1">
    <location>
        <begin position="70"/>
        <end position="90"/>
    </location>
</feature>
<proteinExistence type="predicted"/>